<evidence type="ECO:0000313" key="10">
    <source>
        <dbReference type="EMBL" id="KAF8562038.1"/>
    </source>
</evidence>
<keyword evidence="11" id="KW-1185">Reference proteome</keyword>
<dbReference type="SMART" id="SM00471">
    <property type="entry name" value="HDc"/>
    <property type="match status" value="1"/>
</dbReference>
<sequence>ACFAKASDIFILFKSALCSRSFGYRCPLIDEFFVGAILFPRWSSANTMGEYVEEKVSGFLKRYPHIVERYIKENCTKAQLADWLEHVSNRTIDEEVQTATADTADGETCSVDTLPTYHPLRPSILLSMQLLRATKLGKTNRELIFSDMTASIREIVPVDGTNLYLREPNGQRIYLQPANQPIRGIQEGCTVFHIQSRDILACYAAESMRPICSSDIPKDIRIEHLSIVPLPNAKHVIAHPILNAAGDLVGVIELYRGSKRRPFTASEKQLVSMIVHWTQLVLESDEKLVASEKAQRLGDFILEVIRNLFSRIKNMDNVIKAIMEHAKQLVNAEQVTLFLVDQKKNELYSSILDMGDLKSSKFVQDENAEIRLPLGEGIAGTVAQTGDPIRTNDAYNDPRFCRKVDETYNQVTKSVIAMPLSNGKEVVGVIEMLNKHHGVFTEEDEDLLKVYSIYCGLAINVARMYDRIYRSDKKYRVALEVLTYHSCVSEADAENALSCVIPDTIAGITSHDFSPWDIEEEREISTVLYMMYDLTGKLLLDKATLVRFILTVRKNYRPVAYHNWDHGFSVAHSMYFLLKVGENRFSLLEKLCLFIAALCHDLDHRGYDNRFMKKFSTPLASLYSSSPMEHHHFNMTITILQQRDHNIFRYFKNASYRNILAIIKHAILSTDLATFWASKSKLEGYLDSERGLDWTDHEQRMSVVGIAMPTCDLCAMYKPWDIQVKVVMLIMKEFWAQGDQEKASDSKPLSLMDRDEAAQLAGGQVGFIRALCLPCYTTIVRVFPQMQPIVDEVSNNLAQWEVISKQPYEERERILEEQMRQRFKKIEGRKKQ</sequence>
<dbReference type="EC" id="3.1.4.-" evidence="8"/>
<evidence type="ECO:0000256" key="6">
    <source>
        <dbReference type="PIRSR" id="PIRSR623088-2"/>
    </source>
</evidence>
<dbReference type="SUPFAM" id="SSF109604">
    <property type="entry name" value="HD-domain/PDEase-like"/>
    <property type="match status" value="1"/>
</dbReference>
<gene>
    <name evidence="10" type="ORF">P879_04619</name>
</gene>
<feature type="binding site" evidence="6">
    <location>
        <begin position="562"/>
        <end position="566"/>
    </location>
    <ligand>
        <name>AMP</name>
        <dbReference type="ChEBI" id="CHEBI:456215"/>
    </ligand>
</feature>
<proteinExistence type="inferred from homology"/>
<feature type="non-terminal residue" evidence="10">
    <location>
        <position position="1"/>
    </location>
</feature>
<dbReference type="Gene3D" id="3.30.450.40">
    <property type="match status" value="2"/>
</dbReference>
<dbReference type="GO" id="GO:0004114">
    <property type="term" value="F:3',5'-cyclic-nucleotide phosphodiesterase activity"/>
    <property type="evidence" value="ECO:0007669"/>
    <property type="project" value="InterPro"/>
</dbReference>
<dbReference type="EMBL" id="JTDF01021288">
    <property type="protein sequence ID" value="KAF8562038.1"/>
    <property type="molecule type" value="Genomic_DNA"/>
</dbReference>
<feature type="binding site" evidence="6">
    <location>
        <position position="764"/>
    </location>
    <ligand>
        <name>AMP</name>
        <dbReference type="ChEBI" id="CHEBI:456215"/>
    </ligand>
</feature>
<feature type="binding site" evidence="7">
    <location>
        <position position="600"/>
    </location>
    <ligand>
        <name>Zn(2+)</name>
        <dbReference type="ChEBI" id="CHEBI:29105"/>
        <label>1</label>
    </ligand>
</feature>
<dbReference type="InterPro" id="IPR036971">
    <property type="entry name" value="PDEase_catalytic_dom_sf"/>
</dbReference>
<keyword evidence="2" id="KW-0140">cGMP</keyword>
<dbReference type="SMART" id="SM00065">
    <property type="entry name" value="GAF"/>
    <property type="match status" value="2"/>
</dbReference>
<dbReference type="InterPro" id="IPR003018">
    <property type="entry name" value="GAF"/>
</dbReference>
<dbReference type="FunFam" id="1.10.1300.10:FF:000003">
    <property type="entry name" value="Phosphodiesterase"/>
    <property type="match status" value="1"/>
</dbReference>
<keyword evidence="4 8" id="KW-0378">Hydrolase</keyword>
<feature type="active site" description="Proton donor" evidence="5">
    <location>
        <position position="562"/>
    </location>
</feature>
<organism evidence="10 11">
    <name type="scientific">Paragonimus westermani</name>
    <dbReference type="NCBI Taxonomy" id="34504"/>
    <lineage>
        <taxon>Eukaryota</taxon>
        <taxon>Metazoa</taxon>
        <taxon>Spiralia</taxon>
        <taxon>Lophotrochozoa</taxon>
        <taxon>Platyhelminthes</taxon>
        <taxon>Trematoda</taxon>
        <taxon>Digenea</taxon>
        <taxon>Plagiorchiida</taxon>
        <taxon>Troglotremata</taxon>
        <taxon>Troglotrematidae</taxon>
        <taxon>Paragonimus</taxon>
    </lineage>
</organism>
<evidence type="ECO:0000256" key="7">
    <source>
        <dbReference type="PIRSR" id="PIRSR623088-3"/>
    </source>
</evidence>
<feature type="binding site" evidence="7">
    <location>
        <position position="601"/>
    </location>
    <ligand>
        <name>Zn(2+)</name>
        <dbReference type="ChEBI" id="CHEBI:29105"/>
        <label>2</label>
    </ligand>
</feature>
<dbReference type="PANTHER" id="PTHR11347">
    <property type="entry name" value="CYCLIC NUCLEOTIDE PHOSPHODIESTERASE"/>
    <property type="match status" value="1"/>
</dbReference>
<feature type="binding site" evidence="7">
    <location>
        <position position="566"/>
    </location>
    <ligand>
        <name>Zn(2+)</name>
        <dbReference type="ChEBI" id="CHEBI:29105"/>
        <label>1</label>
    </ligand>
</feature>
<dbReference type="PROSITE" id="PS00126">
    <property type="entry name" value="PDEASE_I_1"/>
    <property type="match status" value="1"/>
</dbReference>
<feature type="binding site" evidence="6">
    <location>
        <position position="712"/>
    </location>
    <ligand>
        <name>AMP</name>
        <dbReference type="ChEBI" id="CHEBI:456215"/>
    </ligand>
</feature>
<feature type="binding site" evidence="7">
    <location>
        <position position="601"/>
    </location>
    <ligand>
        <name>Zn(2+)</name>
        <dbReference type="ChEBI" id="CHEBI:29105"/>
        <label>1</label>
    </ligand>
</feature>
<dbReference type="InterPro" id="IPR023088">
    <property type="entry name" value="PDEase"/>
</dbReference>
<evidence type="ECO:0000256" key="1">
    <source>
        <dbReference type="ARBA" id="ARBA00007648"/>
    </source>
</evidence>
<name>A0A8T0D5L3_9TREM</name>
<dbReference type="CDD" id="cd00077">
    <property type="entry name" value="HDc"/>
    <property type="match status" value="1"/>
</dbReference>
<dbReference type="InterPro" id="IPR023174">
    <property type="entry name" value="PDEase_CS"/>
</dbReference>
<evidence type="ECO:0000256" key="8">
    <source>
        <dbReference type="RuleBase" id="RU363067"/>
    </source>
</evidence>
<dbReference type="SUPFAM" id="SSF55781">
    <property type="entry name" value="GAF domain-like"/>
    <property type="match status" value="2"/>
</dbReference>
<protein>
    <recommendedName>
        <fullName evidence="8">Phosphodiesterase</fullName>
        <ecNumber evidence="8">3.1.4.-</ecNumber>
    </recommendedName>
</protein>
<dbReference type="OrthoDB" id="295473at2759"/>
<dbReference type="InterPro" id="IPR003607">
    <property type="entry name" value="HD/PDEase_dom"/>
</dbReference>
<evidence type="ECO:0000256" key="2">
    <source>
        <dbReference type="ARBA" id="ARBA00022535"/>
    </source>
</evidence>
<dbReference type="Gene3D" id="1.10.1300.10">
    <property type="entry name" value="3'5'-cyclic nucleotide phosphodiesterase, catalytic domain"/>
    <property type="match status" value="1"/>
</dbReference>
<dbReference type="AlphaFoldDB" id="A0A8T0D5L3"/>
<dbReference type="Pfam" id="PF01590">
    <property type="entry name" value="GAF"/>
    <property type="match status" value="2"/>
</dbReference>
<dbReference type="PRINTS" id="PR00387">
    <property type="entry name" value="PDIESTERASE1"/>
</dbReference>
<dbReference type="GO" id="GO:0046872">
    <property type="term" value="F:metal ion binding"/>
    <property type="evidence" value="ECO:0007669"/>
    <property type="project" value="UniProtKB-KW"/>
</dbReference>
<dbReference type="Proteomes" id="UP000699462">
    <property type="component" value="Unassembled WGS sequence"/>
</dbReference>
<evidence type="ECO:0000259" key="9">
    <source>
        <dbReference type="PROSITE" id="PS51845"/>
    </source>
</evidence>
<feature type="domain" description="PDEase" evidence="9">
    <location>
        <begin position="489"/>
        <end position="807"/>
    </location>
</feature>
<keyword evidence="3 7" id="KW-0479">Metal-binding</keyword>
<evidence type="ECO:0000256" key="3">
    <source>
        <dbReference type="ARBA" id="ARBA00022723"/>
    </source>
</evidence>
<evidence type="ECO:0000256" key="5">
    <source>
        <dbReference type="PIRSR" id="PIRSR623088-1"/>
    </source>
</evidence>
<dbReference type="PROSITE" id="PS51845">
    <property type="entry name" value="PDEASE_I_2"/>
    <property type="match status" value="1"/>
</dbReference>
<evidence type="ECO:0000256" key="4">
    <source>
        <dbReference type="ARBA" id="ARBA00022801"/>
    </source>
</evidence>
<dbReference type="Pfam" id="PF00233">
    <property type="entry name" value="PDEase_I"/>
    <property type="match status" value="1"/>
</dbReference>
<reference evidence="10 11" key="1">
    <citation type="submission" date="2019-07" db="EMBL/GenBank/DDBJ databases">
        <title>Annotation for the trematode Paragonimus westermani.</title>
        <authorList>
            <person name="Choi Y.-J."/>
        </authorList>
    </citation>
    <scope>NUCLEOTIDE SEQUENCE [LARGE SCALE GENOMIC DNA]</scope>
    <source>
        <strain evidence="10">180907_Pwestermani</strain>
    </source>
</reference>
<feature type="binding site" evidence="7">
    <location>
        <position position="712"/>
    </location>
    <ligand>
        <name>Zn(2+)</name>
        <dbReference type="ChEBI" id="CHEBI:29105"/>
        <label>1</label>
    </ligand>
</feature>
<comment type="cofactor">
    <cofactor evidence="8">
        <name>a divalent metal cation</name>
        <dbReference type="ChEBI" id="CHEBI:60240"/>
    </cofactor>
    <text evidence="8">Binds 2 divalent metal cations per subunit. Site 1 may preferentially bind zinc ions, while site 2 has a preference for magnesium and/or manganese ions.</text>
</comment>
<dbReference type="InterPro" id="IPR029016">
    <property type="entry name" value="GAF-like_dom_sf"/>
</dbReference>
<evidence type="ECO:0000313" key="11">
    <source>
        <dbReference type="Proteomes" id="UP000699462"/>
    </source>
</evidence>
<comment type="similarity">
    <text evidence="1 8">Belongs to the cyclic nucleotide phosphodiesterase family.</text>
</comment>
<dbReference type="GO" id="GO:0007165">
    <property type="term" value="P:signal transduction"/>
    <property type="evidence" value="ECO:0007669"/>
    <property type="project" value="InterPro"/>
</dbReference>
<dbReference type="InterPro" id="IPR002073">
    <property type="entry name" value="PDEase_catalytic_dom"/>
</dbReference>
<comment type="caution">
    <text evidence="10">The sequence shown here is derived from an EMBL/GenBank/DDBJ whole genome shotgun (WGS) entry which is preliminary data.</text>
</comment>
<accession>A0A8T0D5L3</accession>
<feature type="binding site" evidence="6">
    <location>
        <position position="601"/>
    </location>
    <ligand>
        <name>AMP</name>
        <dbReference type="ChEBI" id="CHEBI:456215"/>
    </ligand>
</feature>